<name>A0A7X5BSE8_9BACT</name>
<sequence>MTSGIQGLAIITGASTGIGAATARELARRGFHVLAGVRRDHDARAKPAVRRAGASHQRADRVGHRVGPARGSRGQGDRQGSDGAQTAHSLHRWPRSRAAMPGAHPARPDTRPPLCRRSASSLPQGEPLSTKTPLPLADRSALVTCAYPEPGRSILSASIRHGRFLASWMEAATASAQERGASEPRSRHEGTSSRAWSCLREMRYATPRLGSQQSQATTL</sequence>
<gene>
    <name evidence="2" type="ORF">GTZ93_09565</name>
</gene>
<dbReference type="SUPFAM" id="SSF51735">
    <property type="entry name" value="NAD(P)-binding Rossmann-fold domains"/>
    <property type="match status" value="1"/>
</dbReference>
<evidence type="ECO:0000256" key="1">
    <source>
        <dbReference type="SAM" id="MobiDB-lite"/>
    </source>
</evidence>
<feature type="region of interest" description="Disordered" evidence="1">
    <location>
        <begin position="41"/>
        <end position="134"/>
    </location>
</feature>
<dbReference type="EMBL" id="JAAAPK010000002">
    <property type="protein sequence ID" value="NBC40078.1"/>
    <property type="molecule type" value="Genomic_DNA"/>
</dbReference>
<evidence type="ECO:0000313" key="3">
    <source>
        <dbReference type="Proteomes" id="UP000537825"/>
    </source>
</evidence>
<dbReference type="Pfam" id="PF00106">
    <property type="entry name" value="adh_short"/>
    <property type="match status" value="1"/>
</dbReference>
<dbReference type="InterPro" id="IPR036291">
    <property type="entry name" value="NAD(P)-bd_dom_sf"/>
</dbReference>
<organism evidence="2 3">
    <name type="scientific">Corallococcus exiguus</name>
    <dbReference type="NCBI Taxonomy" id="83462"/>
    <lineage>
        <taxon>Bacteria</taxon>
        <taxon>Pseudomonadati</taxon>
        <taxon>Myxococcota</taxon>
        <taxon>Myxococcia</taxon>
        <taxon>Myxococcales</taxon>
        <taxon>Cystobacterineae</taxon>
        <taxon>Myxococcaceae</taxon>
        <taxon>Corallococcus</taxon>
    </lineage>
</organism>
<dbReference type="Gene3D" id="3.40.50.720">
    <property type="entry name" value="NAD(P)-binding Rossmann-like Domain"/>
    <property type="match status" value="1"/>
</dbReference>
<reference evidence="2 3" key="1">
    <citation type="submission" date="2020-01" db="EMBL/GenBank/DDBJ databases">
        <title>The draft genome sequence of Corallococcus exiguus DSM 14696.</title>
        <authorList>
            <person name="Zhang X."/>
            <person name="Zhu H."/>
        </authorList>
    </citation>
    <scope>NUCLEOTIDE SEQUENCE [LARGE SCALE GENOMIC DNA]</scope>
    <source>
        <strain evidence="2 3">DSM 14696</strain>
    </source>
</reference>
<proteinExistence type="predicted"/>
<protein>
    <submittedName>
        <fullName evidence="2">SDR family NAD(P)-dependent oxidoreductase</fullName>
    </submittedName>
</protein>
<feature type="compositionally biased region" description="Polar residues" evidence="1">
    <location>
        <begin position="118"/>
        <end position="132"/>
    </location>
</feature>
<accession>A0A7X5BSE8</accession>
<keyword evidence="3" id="KW-1185">Reference proteome</keyword>
<dbReference type="InterPro" id="IPR002347">
    <property type="entry name" value="SDR_fam"/>
</dbReference>
<comment type="caution">
    <text evidence="2">The sequence shown here is derived from an EMBL/GenBank/DDBJ whole genome shotgun (WGS) entry which is preliminary data.</text>
</comment>
<dbReference type="AlphaFoldDB" id="A0A7X5BSE8"/>
<dbReference type="Proteomes" id="UP000537825">
    <property type="component" value="Unassembled WGS sequence"/>
</dbReference>
<evidence type="ECO:0000313" key="2">
    <source>
        <dbReference type="EMBL" id="NBC40078.1"/>
    </source>
</evidence>